<reference evidence="5" key="1">
    <citation type="journal article" date="2019" name="Int. J. Syst. Evol. Microbiol.">
        <title>The Global Catalogue of Microorganisms (GCM) 10K type strain sequencing project: providing services to taxonomists for standard genome sequencing and annotation.</title>
        <authorList>
            <consortium name="The Broad Institute Genomics Platform"/>
            <consortium name="The Broad Institute Genome Sequencing Center for Infectious Disease"/>
            <person name="Wu L."/>
            <person name="Ma J."/>
        </authorList>
    </citation>
    <scope>NUCLEOTIDE SEQUENCE [LARGE SCALE GENOMIC DNA]</scope>
    <source>
        <strain evidence="5">NBRC 108894</strain>
    </source>
</reference>
<evidence type="ECO:0000256" key="1">
    <source>
        <dbReference type="SAM" id="MobiDB-lite"/>
    </source>
</evidence>
<sequence length="285" mass="30537">MPEERLTKNQRREQARELARKEREKAQRRDRLRKILIPVVVVVVLLAAAGITTAVIVNQPKPAPVSANGPKNMIGDGIVLTGKGGKIVATRSAGIKKGDSPSPIPTDTSAGAPIHITTYVDWACPVCKTFEEANSSYISGLVKSGKAVLQVMPVAIVDRSYQTSRYSSRANNAAACVANYDPDDFLTVQKAFYDNQPQEGSTGLTDTQIVNLVKKAGLDDGKVTSCINGESFKKWVSAATTRATNDPTLQGAQGFGTPTVFVNGKQYTTITEDNATFKAFVESAS</sequence>
<dbReference type="EMBL" id="BSVB01000001">
    <property type="protein sequence ID" value="GMA96510.1"/>
    <property type="molecule type" value="Genomic_DNA"/>
</dbReference>
<dbReference type="InterPro" id="IPR012336">
    <property type="entry name" value="Thioredoxin-like_fold"/>
</dbReference>
<protein>
    <recommendedName>
        <fullName evidence="3">Thioredoxin-like fold domain-containing protein</fullName>
    </recommendedName>
</protein>
<evidence type="ECO:0000313" key="5">
    <source>
        <dbReference type="Proteomes" id="UP001157034"/>
    </source>
</evidence>
<proteinExistence type="predicted"/>
<organism evidence="4 5">
    <name type="scientific">Pseudolysinimonas kribbensis</name>
    <dbReference type="NCBI Taxonomy" id="433641"/>
    <lineage>
        <taxon>Bacteria</taxon>
        <taxon>Bacillati</taxon>
        <taxon>Actinomycetota</taxon>
        <taxon>Actinomycetes</taxon>
        <taxon>Micrococcales</taxon>
        <taxon>Microbacteriaceae</taxon>
        <taxon>Pseudolysinimonas</taxon>
    </lineage>
</organism>
<evidence type="ECO:0000256" key="2">
    <source>
        <dbReference type="SAM" id="Phobius"/>
    </source>
</evidence>
<comment type="caution">
    <text evidence="4">The sequence shown here is derived from an EMBL/GenBank/DDBJ whole genome shotgun (WGS) entry which is preliminary data.</text>
</comment>
<dbReference type="Gene3D" id="3.40.30.10">
    <property type="entry name" value="Glutaredoxin"/>
    <property type="match status" value="1"/>
</dbReference>
<feature type="transmembrane region" description="Helical" evidence="2">
    <location>
        <begin position="35"/>
        <end position="57"/>
    </location>
</feature>
<name>A0ABQ6K785_9MICO</name>
<dbReference type="RefSeq" id="WP_284255069.1">
    <property type="nucleotide sequence ID" value="NZ_BAAAQO010000004.1"/>
</dbReference>
<feature type="region of interest" description="Disordered" evidence="1">
    <location>
        <begin position="1"/>
        <end position="27"/>
    </location>
</feature>
<evidence type="ECO:0000259" key="3">
    <source>
        <dbReference type="Pfam" id="PF13462"/>
    </source>
</evidence>
<evidence type="ECO:0000313" key="4">
    <source>
        <dbReference type="EMBL" id="GMA96510.1"/>
    </source>
</evidence>
<dbReference type="InterPro" id="IPR036249">
    <property type="entry name" value="Thioredoxin-like_sf"/>
</dbReference>
<gene>
    <name evidence="4" type="ORF">GCM10025881_33340</name>
</gene>
<dbReference type="SUPFAM" id="SSF52833">
    <property type="entry name" value="Thioredoxin-like"/>
    <property type="match status" value="1"/>
</dbReference>
<dbReference type="Proteomes" id="UP001157034">
    <property type="component" value="Unassembled WGS sequence"/>
</dbReference>
<dbReference type="Pfam" id="PF13462">
    <property type="entry name" value="Thioredoxin_4"/>
    <property type="match status" value="1"/>
</dbReference>
<keyword evidence="2" id="KW-0472">Membrane</keyword>
<feature type="domain" description="Thioredoxin-like fold" evidence="3">
    <location>
        <begin position="112"/>
        <end position="273"/>
    </location>
</feature>
<keyword evidence="2" id="KW-1133">Transmembrane helix</keyword>
<keyword evidence="2" id="KW-0812">Transmembrane</keyword>
<keyword evidence="5" id="KW-1185">Reference proteome</keyword>
<accession>A0ABQ6K785</accession>